<name>A0A0U5G6X5_ASPCI</name>
<organism evidence="3 4">
    <name type="scientific">Aspergillus calidoustus</name>
    <dbReference type="NCBI Taxonomy" id="454130"/>
    <lineage>
        <taxon>Eukaryota</taxon>
        <taxon>Fungi</taxon>
        <taxon>Dikarya</taxon>
        <taxon>Ascomycota</taxon>
        <taxon>Pezizomycotina</taxon>
        <taxon>Eurotiomycetes</taxon>
        <taxon>Eurotiomycetidae</taxon>
        <taxon>Eurotiales</taxon>
        <taxon>Aspergillaceae</taxon>
        <taxon>Aspergillus</taxon>
        <taxon>Aspergillus subgen. Nidulantes</taxon>
    </lineage>
</organism>
<accession>A0A0U5G6X5</accession>
<reference evidence="4" key="1">
    <citation type="journal article" date="2016" name="Genome Announc.">
        <title>Draft genome sequences of fungus Aspergillus calidoustus.</title>
        <authorList>
            <person name="Horn F."/>
            <person name="Linde J."/>
            <person name="Mattern D.J."/>
            <person name="Walther G."/>
            <person name="Guthke R."/>
            <person name="Scherlach K."/>
            <person name="Martin K."/>
            <person name="Brakhage A.A."/>
            <person name="Petzke L."/>
            <person name="Valiante V."/>
        </authorList>
    </citation>
    <scope>NUCLEOTIDE SEQUENCE [LARGE SCALE GENOMIC DNA]</scope>
    <source>
        <strain evidence="4">SF006504</strain>
    </source>
</reference>
<dbReference type="EMBL" id="CDMC01000005">
    <property type="protein sequence ID" value="CEL06350.1"/>
    <property type="molecule type" value="Genomic_DNA"/>
</dbReference>
<dbReference type="SUPFAM" id="SSF58010">
    <property type="entry name" value="Fibrinogen coiled-coil and central regions"/>
    <property type="match status" value="1"/>
</dbReference>
<feature type="compositionally biased region" description="Polar residues" evidence="2">
    <location>
        <begin position="1"/>
        <end position="14"/>
    </location>
</feature>
<dbReference type="AlphaFoldDB" id="A0A0U5G6X5"/>
<dbReference type="OrthoDB" id="4188466at2759"/>
<evidence type="ECO:0000313" key="4">
    <source>
        <dbReference type="Proteomes" id="UP000054771"/>
    </source>
</evidence>
<protein>
    <submittedName>
        <fullName evidence="3">Uncharacterized protein</fullName>
    </submittedName>
</protein>
<dbReference type="STRING" id="454130.A0A0U5G6X5"/>
<keyword evidence="1" id="KW-0175">Coiled coil</keyword>
<evidence type="ECO:0000256" key="2">
    <source>
        <dbReference type="SAM" id="MobiDB-lite"/>
    </source>
</evidence>
<sequence length="356" mass="40020">MAPPLSSDSLTSLHALQDAARKHSRQAPEISLPERPRNFQNDSPYSDAAIGVVSVYTTHLYNEHGSWATEVNGMRQDIKAMDNKVERFEHGAKEALTDLSGRLDDVEKDLKELRKEVKDVQSQVKDVQSQVKDVQSQVKDVQSQFTSFQQEANSQFDHLRCQFAELQSSVSNTTAIQLNALRKWLDDPIEPISALVSAHGKLASVIAPDFPQTVRELWQLNSNIPALVRLSKHYSVTGWERWQRSASDDTDRTDFADLDIAVAAYPHRCLMALSSKWGLQYAFLERPRKRLAETEDELEITHLRPPQPVPSDSVISRVYEKYAGAPGRTSFESALLGWDANIASEPSLRSGKSHRS</sequence>
<dbReference type="Gene3D" id="1.10.287.1490">
    <property type="match status" value="1"/>
</dbReference>
<proteinExistence type="predicted"/>
<dbReference type="Proteomes" id="UP000054771">
    <property type="component" value="Unassembled WGS sequence"/>
</dbReference>
<evidence type="ECO:0000313" key="3">
    <source>
        <dbReference type="EMBL" id="CEL06350.1"/>
    </source>
</evidence>
<feature type="region of interest" description="Disordered" evidence="2">
    <location>
        <begin position="1"/>
        <end position="43"/>
    </location>
</feature>
<evidence type="ECO:0000256" key="1">
    <source>
        <dbReference type="SAM" id="Coils"/>
    </source>
</evidence>
<keyword evidence="4" id="KW-1185">Reference proteome</keyword>
<gene>
    <name evidence="3" type="ORF">ASPCAL07456</name>
</gene>
<feature type="coiled-coil region" evidence="1">
    <location>
        <begin position="96"/>
        <end position="144"/>
    </location>
</feature>